<keyword evidence="1" id="KW-0732">Signal</keyword>
<proteinExistence type="predicted"/>
<dbReference type="RefSeq" id="WP_343162999.1">
    <property type="nucleotide sequence ID" value="NZ_JBHRSV010000028.1"/>
</dbReference>
<comment type="caution">
    <text evidence="2">The sequence shown here is derived from an EMBL/GenBank/DDBJ whole genome shotgun (WGS) entry which is preliminary data.</text>
</comment>
<organism evidence="2 3">
    <name type="scientific">Hyphobacterium vulgare</name>
    <dbReference type="NCBI Taxonomy" id="1736751"/>
    <lineage>
        <taxon>Bacteria</taxon>
        <taxon>Pseudomonadati</taxon>
        <taxon>Pseudomonadota</taxon>
        <taxon>Alphaproteobacteria</taxon>
        <taxon>Maricaulales</taxon>
        <taxon>Maricaulaceae</taxon>
        <taxon>Hyphobacterium</taxon>
    </lineage>
</organism>
<keyword evidence="3" id="KW-1185">Reference proteome</keyword>
<protein>
    <submittedName>
        <fullName evidence="2">Uncharacterized protein</fullName>
    </submittedName>
</protein>
<evidence type="ECO:0000313" key="2">
    <source>
        <dbReference type="EMBL" id="MFC2927010.1"/>
    </source>
</evidence>
<dbReference type="Proteomes" id="UP001595379">
    <property type="component" value="Unassembled WGS sequence"/>
</dbReference>
<reference evidence="3" key="1">
    <citation type="journal article" date="2019" name="Int. J. Syst. Evol. Microbiol.">
        <title>The Global Catalogue of Microorganisms (GCM) 10K type strain sequencing project: providing services to taxonomists for standard genome sequencing and annotation.</title>
        <authorList>
            <consortium name="The Broad Institute Genomics Platform"/>
            <consortium name="The Broad Institute Genome Sequencing Center for Infectious Disease"/>
            <person name="Wu L."/>
            <person name="Ma J."/>
        </authorList>
    </citation>
    <scope>NUCLEOTIDE SEQUENCE [LARGE SCALE GENOMIC DNA]</scope>
    <source>
        <strain evidence="3">KCTC 52487</strain>
    </source>
</reference>
<dbReference type="EMBL" id="JBHRSV010000028">
    <property type="protein sequence ID" value="MFC2927010.1"/>
    <property type="molecule type" value="Genomic_DNA"/>
</dbReference>
<feature type="signal peptide" evidence="1">
    <location>
        <begin position="1"/>
        <end position="20"/>
    </location>
</feature>
<feature type="chain" id="PRO_5045612626" evidence="1">
    <location>
        <begin position="21"/>
        <end position="202"/>
    </location>
</feature>
<accession>A0ABV6ZZX7</accession>
<gene>
    <name evidence="2" type="ORF">ACFOOR_12910</name>
</gene>
<name>A0ABV6ZZX7_9PROT</name>
<sequence>MIRQLAAAVLSAGFAASADAQQYDSAYTRIDDDCVLVEHEDEPVWDTICDGFGGWTVEIVAGEHGAAEAYRAPDGARSDYINPPMRGLFGGYGEVIEWRLSGGVPFATIHRYVNDTPAMMDPDNAGEWHTLVVTALRPNEAMVACAAAYIDASSLANANEIARQAADHLAIDWQCGVEEPQMFTADSEYDVMTIAAQRRPGH</sequence>
<evidence type="ECO:0000313" key="3">
    <source>
        <dbReference type="Proteomes" id="UP001595379"/>
    </source>
</evidence>
<evidence type="ECO:0000256" key="1">
    <source>
        <dbReference type="SAM" id="SignalP"/>
    </source>
</evidence>